<accession>A0ABV4Y709</accession>
<dbReference type="InterPro" id="IPR011990">
    <property type="entry name" value="TPR-like_helical_dom_sf"/>
</dbReference>
<evidence type="ECO:0000256" key="1">
    <source>
        <dbReference type="PROSITE-ProRule" id="PRU00339"/>
    </source>
</evidence>
<sequence length="549" mass="61983">MSRNTASCLVSITQSSGVELNVHLVLDEKPSRQDQKLKTLSQYVQQYASGWKKRLELANLLSAKGFWEQAVAEYRRIVEQQPQLIDVWLKLGKLLQLMGRVAEAIDIYHRALALSSNQVIEQHITGLIAICQGDSKKAILAFETAANLEPNNAAHWLALGQLQIGRENPLAALQAFDEILSLNPDDIVALIHSYDALMAVGNLSQAQARLDKLIILAANDLRVLQRQLDRRCQIGLVSGEPGKQTKKMIGAALEQTDRAADAHKSLAYYHIYRGDWTQGIKVLAEFTEEHPYNPSGWYHYGRCLFHTGEYQEAAEVMLKVYRLYPDDCEIYRALCEILPLSLTPPLPRGAGGDLQITEKDRLILASLVEEMLERFPERWSVWATAGRVLVESFQEIKQGCSLSQRGTQLQPQLADAWFCYGRVLALAGKHQKAVAALEKGWQLLPETGGYRQSVSAAVWLGESYRALGNDRSSRQWWEEACQGSQKFRLFHPVMADYWQGRALEGLGDALGAIELYRNALTQQLLFPVRDEVKQRIKRLRAKLRKRSRP</sequence>
<dbReference type="PROSITE" id="PS50005">
    <property type="entry name" value="TPR"/>
    <property type="match status" value="4"/>
</dbReference>
<feature type="repeat" description="TPR" evidence="1">
    <location>
        <begin position="294"/>
        <end position="327"/>
    </location>
</feature>
<comment type="caution">
    <text evidence="2">The sequence shown here is derived from an EMBL/GenBank/DDBJ whole genome shotgun (WGS) entry which is preliminary data.</text>
</comment>
<dbReference type="RefSeq" id="WP_413255823.1">
    <property type="nucleotide sequence ID" value="NZ_JBHFNS010000018.1"/>
</dbReference>
<organism evidence="2 3">
    <name type="scientific">Floridaenema fluviatile BLCC-F154</name>
    <dbReference type="NCBI Taxonomy" id="3153640"/>
    <lineage>
        <taxon>Bacteria</taxon>
        <taxon>Bacillati</taxon>
        <taxon>Cyanobacteriota</taxon>
        <taxon>Cyanophyceae</taxon>
        <taxon>Oscillatoriophycideae</taxon>
        <taxon>Aerosakkonematales</taxon>
        <taxon>Aerosakkonemataceae</taxon>
        <taxon>Floridanema</taxon>
        <taxon>Floridanema fluviatile</taxon>
    </lineage>
</organism>
<proteinExistence type="predicted"/>
<feature type="repeat" description="TPR" evidence="1">
    <location>
        <begin position="414"/>
        <end position="447"/>
    </location>
</feature>
<dbReference type="SUPFAM" id="SSF48452">
    <property type="entry name" value="TPR-like"/>
    <property type="match status" value="3"/>
</dbReference>
<dbReference type="PANTHER" id="PTHR12558">
    <property type="entry name" value="CELL DIVISION CYCLE 16,23,27"/>
    <property type="match status" value="1"/>
</dbReference>
<feature type="repeat" description="TPR" evidence="1">
    <location>
        <begin position="153"/>
        <end position="186"/>
    </location>
</feature>
<dbReference type="Pfam" id="PF13432">
    <property type="entry name" value="TPR_16"/>
    <property type="match status" value="3"/>
</dbReference>
<dbReference type="Gene3D" id="1.25.40.10">
    <property type="entry name" value="Tetratricopeptide repeat domain"/>
    <property type="match status" value="4"/>
</dbReference>
<feature type="repeat" description="TPR" evidence="1">
    <location>
        <begin position="85"/>
        <end position="118"/>
    </location>
</feature>
<dbReference type="Proteomes" id="UP001576776">
    <property type="component" value="Unassembled WGS sequence"/>
</dbReference>
<dbReference type="InterPro" id="IPR019734">
    <property type="entry name" value="TPR_rpt"/>
</dbReference>
<keyword evidence="3" id="KW-1185">Reference proteome</keyword>
<protein>
    <submittedName>
        <fullName evidence="2">Tetratricopeptide repeat protein</fullName>
    </submittedName>
</protein>
<reference evidence="2 3" key="1">
    <citation type="submission" date="2024-09" db="EMBL/GenBank/DDBJ databases">
        <title>Floridaenema gen nov. (Aerosakkonemataceae, Aerosakkonematales ord. nov., Cyanobacteria) from benthic tropical and subtropical fresh waters, with the description of four new species.</title>
        <authorList>
            <person name="Moretto J.A."/>
            <person name="Berthold D.E."/>
            <person name="Lefler F.W."/>
            <person name="Huang I.-S."/>
            <person name="Laughinghouse H. IV."/>
        </authorList>
    </citation>
    <scope>NUCLEOTIDE SEQUENCE [LARGE SCALE GENOMIC DNA]</scope>
    <source>
        <strain evidence="2 3">BLCC-F154</strain>
    </source>
</reference>
<dbReference type="SMART" id="SM00028">
    <property type="entry name" value="TPR"/>
    <property type="match status" value="7"/>
</dbReference>
<evidence type="ECO:0000313" key="3">
    <source>
        <dbReference type="Proteomes" id="UP001576776"/>
    </source>
</evidence>
<evidence type="ECO:0000313" key="2">
    <source>
        <dbReference type="EMBL" id="MFB2934298.1"/>
    </source>
</evidence>
<dbReference type="EMBL" id="JBHFNS010000018">
    <property type="protein sequence ID" value="MFB2934298.1"/>
    <property type="molecule type" value="Genomic_DNA"/>
</dbReference>
<keyword evidence="1" id="KW-0802">TPR repeat</keyword>
<name>A0ABV4Y709_9CYAN</name>
<gene>
    <name evidence="2" type="ORF">ACE1B6_03390</name>
</gene>
<dbReference type="PANTHER" id="PTHR12558:SF13">
    <property type="entry name" value="CELL DIVISION CYCLE PROTEIN 27 HOMOLOG"/>
    <property type="match status" value="1"/>
</dbReference>